<accession>A0AAE3IX25</accession>
<dbReference type="EMBL" id="JAOUSF010000006">
    <property type="protein sequence ID" value="MCU9615168.1"/>
    <property type="molecule type" value="Genomic_DNA"/>
</dbReference>
<comment type="similarity">
    <text evidence="1 4">Belongs to the anti-sigma-factor antagonist family.</text>
</comment>
<evidence type="ECO:0000256" key="1">
    <source>
        <dbReference type="ARBA" id="ARBA00009013"/>
    </source>
</evidence>
<proteinExistence type="inferred from homology"/>
<protein>
    <recommendedName>
        <fullName evidence="4">Anti-sigma factor antagonist</fullName>
    </recommendedName>
</protein>
<comment type="caution">
    <text evidence="6">The sequence shown here is derived from an EMBL/GenBank/DDBJ whole genome shotgun (WGS) entry which is preliminary data.</text>
</comment>
<dbReference type="CDD" id="cd07043">
    <property type="entry name" value="STAS_anti-anti-sigma_factors"/>
    <property type="match status" value="1"/>
</dbReference>
<keyword evidence="2" id="KW-0597">Phosphoprotein</keyword>
<keyword evidence="7" id="KW-1185">Reference proteome</keyword>
<dbReference type="PANTHER" id="PTHR33495:SF9">
    <property type="entry name" value="ANTI-SIGMA-B FACTOR ANTAGONIST"/>
    <property type="match status" value="1"/>
</dbReference>
<feature type="domain" description="STAS" evidence="5">
    <location>
        <begin position="3"/>
        <end position="106"/>
    </location>
</feature>
<evidence type="ECO:0000313" key="7">
    <source>
        <dbReference type="Proteomes" id="UP001209318"/>
    </source>
</evidence>
<dbReference type="Pfam" id="PF01740">
    <property type="entry name" value="STAS"/>
    <property type="match status" value="1"/>
</dbReference>
<evidence type="ECO:0000256" key="2">
    <source>
        <dbReference type="ARBA" id="ARBA00022553"/>
    </source>
</evidence>
<dbReference type="GO" id="GO:0043856">
    <property type="term" value="F:anti-sigma factor antagonist activity"/>
    <property type="evidence" value="ECO:0007669"/>
    <property type="project" value="InterPro"/>
</dbReference>
<dbReference type="Gene3D" id="3.30.750.24">
    <property type="entry name" value="STAS domain"/>
    <property type="match status" value="1"/>
</dbReference>
<gene>
    <name evidence="6" type="ORF">OEV98_16650</name>
</gene>
<dbReference type="RefSeq" id="WP_263074481.1">
    <property type="nucleotide sequence ID" value="NZ_JAOUSF010000006.1"/>
</dbReference>
<dbReference type="AlphaFoldDB" id="A0AAE3IX25"/>
<dbReference type="PROSITE" id="PS50801">
    <property type="entry name" value="STAS"/>
    <property type="match status" value="1"/>
</dbReference>
<dbReference type="InterPro" id="IPR036513">
    <property type="entry name" value="STAS_dom_sf"/>
</dbReference>
<dbReference type="SUPFAM" id="SSF52091">
    <property type="entry name" value="SpoIIaa-like"/>
    <property type="match status" value="1"/>
</dbReference>
<evidence type="ECO:0000256" key="3">
    <source>
        <dbReference type="ARBA" id="ARBA00024670"/>
    </source>
</evidence>
<name>A0AAE3IX25_9BACI</name>
<dbReference type="Proteomes" id="UP001209318">
    <property type="component" value="Unassembled WGS sequence"/>
</dbReference>
<dbReference type="InterPro" id="IPR002645">
    <property type="entry name" value="STAS_dom"/>
</dbReference>
<dbReference type="PANTHER" id="PTHR33495">
    <property type="entry name" value="ANTI-SIGMA FACTOR ANTAGONIST TM_1081-RELATED-RELATED"/>
    <property type="match status" value="1"/>
</dbReference>
<sequence>MNITVDVNKTDGNTIMKISGEIDAYTAPKLKETINQLTKEDGKNVVIDLTDVIYMDSTGLGVLVAAFKKIKTNGGSFILTGLSNRLQRLFTITGLSEIMDIKGESK</sequence>
<dbReference type="InterPro" id="IPR003658">
    <property type="entry name" value="Anti-sigma_ant"/>
</dbReference>
<evidence type="ECO:0000259" key="5">
    <source>
        <dbReference type="PROSITE" id="PS50801"/>
    </source>
</evidence>
<organism evidence="6 7">
    <name type="scientific">Perspicuibacillus lycopersici</name>
    <dbReference type="NCBI Taxonomy" id="1325689"/>
    <lineage>
        <taxon>Bacteria</taxon>
        <taxon>Bacillati</taxon>
        <taxon>Bacillota</taxon>
        <taxon>Bacilli</taxon>
        <taxon>Bacillales</taxon>
        <taxon>Bacillaceae</taxon>
        <taxon>Perspicuibacillus</taxon>
    </lineage>
</organism>
<comment type="function">
    <text evidence="3">Positive regulator of sigma-B activity. Non-phosphorylated RsbV binds to RsbW, preventing its association with sigma-B. When phosphorylated, releases RsbW, which is then free to complex with and inactivate sigma-B.</text>
</comment>
<evidence type="ECO:0000256" key="4">
    <source>
        <dbReference type="RuleBase" id="RU003749"/>
    </source>
</evidence>
<reference evidence="6" key="1">
    <citation type="submission" date="2022-10" db="EMBL/GenBank/DDBJ databases">
        <title>Description of Fervidibacillus gen. nov. in the family Fervidibacillaceae fam. nov. with two species, Fervidibacillus albus sp. nov., and Fervidibacillus halotolerans sp. nov., isolated from tidal flat sediments.</title>
        <authorList>
            <person name="Kwon K.K."/>
            <person name="Yang S.-H."/>
        </authorList>
    </citation>
    <scope>NUCLEOTIDE SEQUENCE</scope>
    <source>
        <strain evidence="6">JCM 19140</strain>
    </source>
</reference>
<evidence type="ECO:0000313" key="6">
    <source>
        <dbReference type="EMBL" id="MCU9615168.1"/>
    </source>
</evidence>
<dbReference type="NCBIfam" id="TIGR00377">
    <property type="entry name" value="ant_ant_sig"/>
    <property type="match status" value="1"/>
</dbReference>